<keyword evidence="6" id="KW-1185">Reference proteome</keyword>
<feature type="compositionally biased region" description="Low complexity" evidence="2">
    <location>
        <begin position="21"/>
        <end position="34"/>
    </location>
</feature>
<feature type="transmembrane region" description="Helical" evidence="3">
    <location>
        <begin position="53"/>
        <end position="72"/>
    </location>
</feature>
<dbReference type="AlphaFoldDB" id="A0A2X4U787"/>
<dbReference type="PANTHER" id="PTHR10566">
    <property type="entry name" value="CHAPERONE-ACTIVITY OF BC1 COMPLEX CABC1 -RELATED"/>
    <property type="match status" value="1"/>
</dbReference>
<dbReference type="Pfam" id="PF03109">
    <property type="entry name" value="ABC1"/>
    <property type="match status" value="1"/>
</dbReference>
<keyword evidence="3" id="KW-0472">Membrane</keyword>
<dbReference type="CDD" id="cd05121">
    <property type="entry name" value="ABC1_ADCK3-like"/>
    <property type="match status" value="1"/>
</dbReference>
<evidence type="ECO:0000313" key="5">
    <source>
        <dbReference type="EMBL" id="SQI35727.1"/>
    </source>
</evidence>
<reference evidence="5 6" key="1">
    <citation type="submission" date="2018-06" db="EMBL/GenBank/DDBJ databases">
        <authorList>
            <consortium name="Pathogen Informatics"/>
            <person name="Doyle S."/>
        </authorList>
    </citation>
    <scope>NUCLEOTIDE SEQUENCE [LARGE SCALE GENOMIC DNA]</scope>
    <source>
        <strain evidence="5 6">NCTC10994</strain>
    </source>
</reference>
<dbReference type="KEGG" id="rcr:NCTC10994_03076"/>
<comment type="similarity">
    <text evidence="1">Belongs to the protein kinase superfamily. ADCK protein kinase family.</text>
</comment>
<dbReference type="STRING" id="1219011.GCA_001895045_03655"/>
<keyword evidence="3" id="KW-0812">Transmembrane</keyword>
<feature type="compositionally biased region" description="Basic and acidic residues" evidence="2">
    <location>
        <begin position="1"/>
        <end position="10"/>
    </location>
</feature>
<evidence type="ECO:0000259" key="4">
    <source>
        <dbReference type="Pfam" id="PF03109"/>
    </source>
</evidence>
<evidence type="ECO:0000256" key="3">
    <source>
        <dbReference type="SAM" id="Phobius"/>
    </source>
</evidence>
<feature type="region of interest" description="Disordered" evidence="2">
    <location>
        <begin position="1"/>
        <end position="34"/>
    </location>
</feature>
<accession>A0A2X4U787</accession>
<dbReference type="InterPro" id="IPR050154">
    <property type="entry name" value="UbiB_kinase"/>
</dbReference>
<dbReference type="SUPFAM" id="SSF56112">
    <property type="entry name" value="Protein kinase-like (PK-like)"/>
    <property type="match status" value="1"/>
</dbReference>
<dbReference type="Proteomes" id="UP000249091">
    <property type="component" value="Chromosome 1"/>
</dbReference>
<name>A0A2X4U787_9NOCA</name>
<keyword evidence="3" id="KW-1133">Transmembrane helix</keyword>
<evidence type="ECO:0000313" key="6">
    <source>
        <dbReference type="Proteomes" id="UP000249091"/>
    </source>
</evidence>
<evidence type="ECO:0000256" key="2">
    <source>
        <dbReference type="SAM" id="MobiDB-lite"/>
    </source>
</evidence>
<dbReference type="InterPro" id="IPR011009">
    <property type="entry name" value="Kinase-like_dom_sf"/>
</dbReference>
<protein>
    <submittedName>
        <fullName evidence="5">Ubiquinone biosynthesis protein</fullName>
    </submittedName>
</protein>
<dbReference type="InterPro" id="IPR004147">
    <property type="entry name" value="ABC1_dom"/>
</dbReference>
<gene>
    <name evidence="5" type="primary">ubiB_1</name>
    <name evidence="5" type="ORF">NCTC10994_03076</name>
</gene>
<dbReference type="PANTHER" id="PTHR10566:SF113">
    <property type="entry name" value="PROTEIN ACTIVITY OF BC1 COMPLEX KINASE 7, CHLOROPLASTIC"/>
    <property type="match status" value="1"/>
</dbReference>
<sequence length="484" mass="53068">MQDHTLRDQASEENVGATQLPVRGPVGPCSGGPSPDALRVDSPPLDRFGLAELGRAVVVGVVLVTFVLWAVLRWLVRPRGHGVVFAAAHGTVDAFEHLGPTFVKLGQLIASSPGLFPVALADACLRMLDDVPTFPSAEARAVIEADLGHRIDEMFASFEDVPLAAASVAQVHGCVLRDGRRAVVKVQRPGIARRMLVDLRAAYMGARLLQVFEFFRIANTPAIIRDLYNATMTELNATVEADRQDRFRRNIGAFGDNAFVTVPEVYWDWCGPRVICMERLSGRPLDRVLPGQDGIDTALLVRRGVKVWIEAVLCHGPFHGDVHAGNLWLLDDGRVALLDFGIVGELPEQWRMLLRSLFRAALLDGDFTEAARSIRALGVAADLDVDDVEVGRQVAETFGPLLGRDMGELRLSELIGALVSLGRKWNTTSPEELVLFGKQLGYFERYATALAPGWILGRDPFVFRNVFPDEVRIRIAESGMSLPD</sequence>
<evidence type="ECO:0000256" key="1">
    <source>
        <dbReference type="ARBA" id="ARBA00009670"/>
    </source>
</evidence>
<organism evidence="5 6">
    <name type="scientific">Rhodococcus coprophilus</name>
    <dbReference type="NCBI Taxonomy" id="38310"/>
    <lineage>
        <taxon>Bacteria</taxon>
        <taxon>Bacillati</taxon>
        <taxon>Actinomycetota</taxon>
        <taxon>Actinomycetes</taxon>
        <taxon>Mycobacteriales</taxon>
        <taxon>Nocardiaceae</taxon>
        <taxon>Rhodococcus</taxon>
    </lineage>
</organism>
<feature type="domain" description="ABC1 atypical kinase-like" evidence="4">
    <location>
        <begin position="127"/>
        <end position="369"/>
    </location>
</feature>
<proteinExistence type="inferred from homology"/>
<dbReference type="EMBL" id="LS483468">
    <property type="protein sequence ID" value="SQI35727.1"/>
    <property type="molecule type" value="Genomic_DNA"/>
</dbReference>
<keyword evidence="5" id="KW-0830">Ubiquinone</keyword>